<dbReference type="STRING" id="695939.SAMN00790413_00218"/>
<feature type="region of interest" description="Disordered" evidence="1">
    <location>
        <begin position="84"/>
        <end position="136"/>
    </location>
</feature>
<feature type="compositionally biased region" description="Basic residues" evidence="1">
    <location>
        <begin position="28"/>
        <end position="37"/>
    </location>
</feature>
<gene>
    <name evidence="2" type="ORF">SAMN00790413_00218</name>
</gene>
<proteinExistence type="predicted"/>
<protein>
    <submittedName>
        <fullName evidence="2">Uncharacterized protein</fullName>
    </submittedName>
</protein>
<evidence type="ECO:0000313" key="2">
    <source>
        <dbReference type="EMBL" id="SMB88917.1"/>
    </source>
</evidence>
<sequence>MPPPRAVVRMAPRVEGQPSRRPILPHAHFARRARSKGSPHVDPCSRYRRPAARGKGRPAGAAPAALDLPFGPPVFHRRAGEVCGGNGHIPRGESRWGVGPSRAGRRRGGAAPLPGPPAGPRTPLSERSGTATHAAQWPAVWRGRVLKTTSPDGFRSASLQAPPQRRGVHRICPGLGPNLSGACPGTALSANSCRPSRSGASRW</sequence>
<dbReference type="AlphaFoldDB" id="A0A1W1V686"/>
<name>A0A1W1V686_9DEIO</name>
<accession>A0A1W1V686</accession>
<feature type="compositionally biased region" description="Basic residues" evidence="1">
    <location>
        <begin position="46"/>
        <end position="56"/>
    </location>
</feature>
<reference evidence="2 3" key="1">
    <citation type="submission" date="2017-04" db="EMBL/GenBank/DDBJ databases">
        <authorList>
            <person name="Afonso C.L."/>
            <person name="Miller P.J."/>
            <person name="Scott M.A."/>
            <person name="Spackman E."/>
            <person name="Goraichik I."/>
            <person name="Dimitrov K.M."/>
            <person name="Suarez D.L."/>
            <person name="Swayne D.E."/>
        </authorList>
    </citation>
    <scope>NUCLEOTIDE SEQUENCE [LARGE SCALE GENOMIC DNA]</scope>
    <source>
        <strain evidence="2 3">KR-140</strain>
    </source>
</reference>
<evidence type="ECO:0000256" key="1">
    <source>
        <dbReference type="SAM" id="MobiDB-lite"/>
    </source>
</evidence>
<organism evidence="2 3">
    <name type="scientific">Deinococcus hopiensis KR-140</name>
    <dbReference type="NCBI Taxonomy" id="695939"/>
    <lineage>
        <taxon>Bacteria</taxon>
        <taxon>Thermotogati</taxon>
        <taxon>Deinococcota</taxon>
        <taxon>Deinococci</taxon>
        <taxon>Deinococcales</taxon>
        <taxon>Deinococcaceae</taxon>
        <taxon>Deinococcus</taxon>
    </lineage>
</organism>
<dbReference type="Proteomes" id="UP000192582">
    <property type="component" value="Unassembled WGS sequence"/>
</dbReference>
<dbReference type="EMBL" id="FWWU01000009">
    <property type="protein sequence ID" value="SMB88917.1"/>
    <property type="molecule type" value="Genomic_DNA"/>
</dbReference>
<evidence type="ECO:0000313" key="3">
    <source>
        <dbReference type="Proteomes" id="UP000192582"/>
    </source>
</evidence>
<feature type="region of interest" description="Disordered" evidence="1">
    <location>
        <begin position="1"/>
        <end position="66"/>
    </location>
</feature>
<keyword evidence="3" id="KW-1185">Reference proteome</keyword>
<feature type="compositionally biased region" description="Low complexity" evidence="1">
    <location>
        <begin position="1"/>
        <end position="14"/>
    </location>
</feature>